<organism evidence="1">
    <name type="scientific">freshwater metagenome</name>
    <dbReference type="NCBI Taxonomy" id="449393"/>
    <lineage>
        <taxon>unclassified sequences</taxon>
        <taxon>metagenomes</taxon>
        <taxon>ecological metagenomes</taxon>
    </lineage>
</organism>
<dbReference type="GO" id="GO:0016884">
    <property type="term" value="F:carbon-nitrogen ligase activity, with glutamine as amido-N-donor"/>
    <property type="evidence" value="ECO:0007669"/>
    <property type="project" value="InterPro"/>
</dbReference>
<sequence>MKQRLQDDLTAAIRSRDEVRSATIRLALSAIKTEEVAGKEARELSEAEVIQVLSREAKKRKEAADVYRGAGAEDRAKAEEAELAVLSEYLPQALSSAEVEQIVKDAIAQAAAAGLTGMKAMGAVMKVVQPQTLGRADGAEVAALVKQLLA</sequence>
<dbReference type="InterPro" id="IPR003789">
    <property type="entry name" value="Asn/Gln_tRNA_amidoTrase-B-like"/>
</dbReference>
<dbReference type="PANTHER" id="PTHR28055">
    <property type="entry name" value="ALTERED INHERITANCE OF MITOCHONDRIA PROTEIN 41, MITOCHONDRIAL"/>
    <property type="match status" value="1"/>
</dbReference>
<dbReference type="AlphaFoldDB" id="A0A6J6EC81"/>
<dbReference type="InterPro" id="IPR023168">
    <property type="entry name" value="GatB_Yqey_C_2"/>
</dbReference>
<dbReference type="EMBL" id="CAEZTT010000030">
    <property type="protein sequence ID" value="CAB4572884.1"/>
    <property type="molecule type" value="Genomic_DNA"/>
</dbReference>
<dbReference type="SUPFAM" id="SSF89095">
    <property type="entry name" value="GatB/YqeY motif"/>
    <property type="match status" value="1"/>
</dbReference>
<accession>A0A6J6EC81</accession>
<protein>
    <submittedName>
        <fullName evidence="1">Unannotated protein</fullName>
    </submittedName>
</protein>
<proteinExistence type="predicted"/>
<gene>
    <name evidence="1" type="ORF">UFOPK1726_00391</name>
</gene>
<dbReference type="Pfam" id="PF09424">
    <property type="entry name" value="YqeY"/>
    <property type="match status" value="1"/>
</dbReference>
<name>A0A6J6EC81_9ZZZZ</name>
<reference evidence="1" key="1">
    <citation type="submission" date="2020-05" db="EMBL/GenBank/DDBJ databases">
        <authorList>
            <person name="Chiriac C."/>
            <person name="Salcher M."/>
            <person name="Ghai R."/>
            <person name="Kavagutti S V."/>
        </authorList>
    </citation>
    <scope>NUCLEOTIDE SEQUENCE</scope>
</reference>
<evidence type="ECO:0000313" key="1">
    <source>
        <dbReference type="EMBL" id="CAB4572884.1"/>
    </source>
</evidence>
<dbReference type="Gene3D" id="1.10.10.410">
    <property type="match status" value="1"/>
</dbReference>
<dbReference type="InterPro" id="IPR042184">
    <property type="entry name" value="YqeY/Aim41_N"/>
</dbReference>
<dbReference type="Gene3D" id="1.10.1510.10">
    <property type="entry name" value="Uncharacterised protein YqeY/AIM41 PF09424, N-terminal domain"/>
    <property type="match status" value="1"/>
</dbReference>
<dbReference type="InterPro" id="IPR019004">
    <property type="entry name" value="YqeY/Aim41"/>
</dbReference>
<dbReference type="PANTHER" id="PTHR28055:SF1">
    <property type="entry name" value="ALTERED INHERITANCE OF MITOCHONDRIA PROTEIN 41, MITOCHONDRIAL"/>
    <property type="match status" value="1"/>
</dbReference>